<dbReference type="EMBL" id="LWGR01000008">
    <property type="protein sequence ID" value="KZM72342.1"/>
    <property type="molecule type" value="Genomic_DNA"/>
</dbReference>
<evidence type="ECO:0008006" key="3">
    <source>
        <dbReference type="Google" id="ProtNLM"/>
    </source>
</evidence>
<accession>A0A164LF58</accession>
<sequence length="120" mass="13233">MAVISEAGLSSLVLGSTDPKRLGAWYQSAFAPDVEIEDSVLKLTQGFLVFEERDDVAPQATEPGRIIINIQVREMSTLVTHLNTLKDLEWVRPVEDIPVGQIATIKDADGNFVNILQLNE</sequence>
<organism evidence="1 2">
    <name type="scientific">Nocardia terpenica</name>
    <dbReference type="NCBI Taxonomy" id="455432"/>
    <lineage>
        <taxon>Bacteria</taxon>
        <taxon>Bacillati</taxon>
        <taxon>Actinomycetota</taxon>
        <taxon>Actinomycetes</taxon>
        <taxon>Mycobacteriales</taxon>
        <taxon>Nocardiaceae</taxon>
        <taxon>Nocardia</taxon>
    </lineage>
</organism>
<protein>
    <recommendedName>
        <fullName evidence="3">VOC family protein</fullName>
    </recommendedName>
</protein>
<dbReference type="SUPFAM" id="SSF54593">
    <property type="entry name" value="Glyoxalase/Bleomycin resistance protein/Dihydroxybiphenyl dioxygenase"/>
    <property type="match status" value="1"/>
</dbReference>
<dbReference type="Gene3D" id="3.10.180.10">
    <property type="entry name" value="2,3-Dihydroxybiphenyl 1,2-Dioxygenase, domain 1"/>
    <property type="match status" value="1"/>
</dbReference>
<keyword evidence="2" id="KW-1185">Reference proteome</keyword>
<dbReference type="RefSeq" id="WP_067592250.1">
    <property type="nucleotide sequence ID" value="NZ_JABMCZ010000001.1"/>
</dbReference>
<gene>
    <name evidence="1" type="ORF">AWN90_36060</name>
</gene>
<dbReference type="InterPro" id="IPR029068">
    <property type="entry name" value="Glyas_Bleomycin-R_OHBP_Dase"/>
</dbReference>
<reference evidence="1 2" key="1">
    <citation type="submission" date="2016-04" db="EMBL/GenBank/DDBJ databases">
        <authorList>
            <person name="Evans L.H."/>
            <person name="Alamgir A."/>
            <person name="Owens N."/>
            <person name="Weber N.D."/>
            <person name="Virtaneva K."/>
            <person name="Barbian K."/>
            <person name="Babar A."/>
            <person name="Rosenke K."/>
        </authorList>
    </citation>
    <scope>NUCLEOTIDE SEQUENCE [LARGE SCALE GENOMIC DNA]</scope>
    <source>
        <strain evidence="1 2">IFM 0406</strain>
    </source>
</reference>
<name>A0A164LF58_9NOCA</name>
<proteinExistence type="predicted"/>
<dbReference type="Proteomes" id="UP000076512">
    <property type="component" value="Unassembled WGS sequence"/>
</dbReference>
<dbReference type="STRING" id="455432.AWN90_36060"/>
<comment type="caution">
    <text evidence="1">The sequence shown here is derived from an EMBL/GenBank/DDBJ whole genome shotgun (WGS) entry which is preliminary data.</text>
</comment>
<evidence type="ECO:0000313" key="1">
    <source>
        <dbReference type="EMBL" id="KZM72342.1"/>
    </source>
</evidence>
<dbReference type="AlphaFoldDB" id="A0A164LF58"/>
<evidence type="ECO:0000313" key="2">
    <source>
        <dbReference type="Proteomes" id="UP000076512"/>
    </source>
</evidence>
<dbReference type="OrthoDB" id="9804907at2"/>